<dbReference type="InterPro" id="IPR020846">
    <property type="entry name" value="MFS_dom"/>
</dbReference>
<evidence type="ECO:0000256" key="2">
    <source>
        <dbReference type="ARBA" id="ARBA00022475"/>
    </source>
</evidence>
<comment type="subcellular location">
    <subcellularLocation>
        <location evidence="1">Cell membrane</location>
        <topology evidence="1">Multi-pass membrane protein</topology>
    </subcellularLocation>
</comment>
<feature type="transmembrane region" description="Helical" evidence="6">
    <location>
        <begin position="130"/>
        <end position="152"/>
    </location>
</feature>
<keyword evidence="5 6" id="KW-0472">Membrane</keyword>
<evidence type="ECO:0000313" key="9">
    <source>
        <dbReference type="Proteomes" id="UP000013117"/>
    </source>
</evidence>
<dbReference type="CDD" id="cd17324">
    <property type="entry name" value="MFS_NepI_like"/>
    <property type="match status" value="1"/>
</dbReference>
<feature type="transmembrane region" description="Helical" evidence="6">
    <location>
        <begin position="158"/>
        <end position="180"/>
    </location>
</feature>
<feature type="transmembrane region" description="Helical" evidence="6">
    <location>
        <begin position="72"/>
        <end position="93"/>
    </location>
</feature>
<dbReference type="InterPro" id="IPR011701">
    <property type="entry name" value="MFS"/>
</dbReference>
<feature type="transmembrane region" description="Helical" evidence="6">
    <location>
        <begin position="44"/>
        <end position="65"/>
    </location>
</feature>
<dbReference type="PROSITE" id="PS50850">
    <property type="entry name" value="MFS"/>
    <property type="match status" value="1"/>
</dbReference>
<dbReference type="Pfam" id="PF07690">
    <property type="entry name" value="MFS_1"/>
    <property type="match status" value="1"/>
</dbReference>
<gene>
    <name evidence="8" type="ORF">F960_04282</name>
</gene>
<evidence type="ECO:0000256" key="6">
    <source>
        <dbReference type="SAM" id="Phobius"/>
    </source>
</evidence>
<dbReference type="Proteomes" id="UP000013117">
    <property type="component" value="Unassembled WGS sequence"/>
</dbReference>
<sequence length="390" mass="40655">MKINFPLLALAIGAFAIGTTEFSPMGFLPQIAESLNISIPSAGMLITAYALGVMIGAPIMTLWFGHFSRRKALILLMSIFTIGNILAAIAPSYLGLMGARIITSLNHGAFFGIGSIVATSVVPKDKQASAVAMMFMGLTIANIGGVPLATWVGQNIGWRMSFAAIAVLGLVTMLALYKALPEGTVGQRPDVKTELKVLTRLPVVLALLTTVMSAGAMFTLYTYIAPSLMTITHASPSYITLMLVLIGIGFSIGNHFGGKFADLSLIKTLTGFLLLLMNMMLLFPILAQTHLGAAIALIIWGAAAFAVVPPLQMRVMSVAHDAPGLASSVNIGAFNLGNALGAAAGGAVLSLGMGYAAVSIMGAILTALGLVLVFIQMKIMRAPAQQAECL</sequence>
<evidence type="ECO:0000256" key="1">
    <source>
        <dbReference type="ARBA" id="ARBA00004651"/>
    </source>
</evidence>
<dbReference type="PANTHER" id="PTHR43124">
    <property type="entry name" value="PURINE EFFLUX PUMP PBUE"/>
    <property type="match status" value="1"/>
</dbReference>
<feature type="transmembrane region" description="Helical" evidence="6">
    <location>
        <begin position="236"/>
        <end position="253"/>
    </location>
</feature>
<evidence type="ECO:0000256" key="3">
    <source>
        <dbReference type="ARBA" id="ARBA00022692"/>
    </source>
</evidence>
<organism evidence="8 9">
    <name type="scientific">Acinetobacter gerneri DSM 14967 = CIP 107464 = MTCC 9824</name>
    <dbReference type="NCBI Taxonomy" id="1120926"/>
    <lineage>
        <taxon>Bacteria</taxon>
        <taxon>Pseudomonadati</taxon>
        <taxon>Pseudomonadota</taxon>
        <taxon>Gammaproteobacteria</taxon>
        <taxon>Moraxellales</taxon>
        <taxon>Moraxellaceae</taxon>
        <taxon>Acinetobacter</taxon>
    </lineage>
</organism>
<protein>
    <recommendedName>
        <fullName evidence="7">Major facilitator superfamily (MFS) profile domain-containing protein</fullName>
    </recommendedName>
</protein>
<name>N8ZJJ1_9GAMM</name>
<dbReference type="GeneID" id="84211540"/>
<keyword evidence="4 6" id="KW-1133">Transmembrane helix</keyword>
<dbReference type="eggNOG" id="COG2814">
    <property type="taxonomic scope" value="Bacteria"/>
</dbReference>
<evidence type="ECO:0000256" key="4">
    <source>
        <dbReference type="ARBA" id="ARBA00022989"/>
    </source>
</evidence>
<proteinExistence type="predicted"/>
<dbReference type="InterPro" id="IPR036259">
    <property type="entry name" value="MFS_trans_sf"/>
</dbReference>
<feature type="transmembrane region" description="Helical" evidence="6">
    <location>
        <begin position="201"/>
        <end position="224"/>
    </location>
</feature>
<keyword evidence="9" id="KW-1185">Reference proteome</keyword>
<feature type="transmembrane region" description="Helical" evidence="6">
    <location>
        <begin position="105"/>
        <end position="123"/>
    </location>
</feature>
<feature type="transmembrane region" description="Helical" evidence="6">
    <location>
        <begin position="355"/>
        <end position="375"/>
    </location>
</feature>
<evidence type="ECO:0000256" key="5">
    <source>
        <dbReference type="ARBA" id="ARBA00023136"/>
    </source>
</evidence>
<evidence type="ECO:0000313" key="8">
    <source>
        <dbReference type="EMBL" id="ENV31913.1"/>
    </source>
</evidence>
<dbReference type="PATRIC" id="fig|1120926.3.peg.4169"/>
<feature type="domain" description="Major facilitator superfamily (MFS) profile" evidence="7">
    <location>
        <begin position="6"/>
        <end position="381"/>
    </location>
</feature>
<reference evidence="8 9" key="1">
    <citation type="submission" date="2013-02" db="EMBL/GenBank/DDBJ databases">
        <title>The Genome Sequence of Acinetobacter gerneri CIP 107464.</title>
        <authorList>
            <consortium name="The Broad Institute Genome Sequencing Platform"/>
            <consortium name="The Broad Institute Genome Sequencing Center for Infectious Disease"/>
            <person name="Cerqueira G."/>
            <person name="Feldgarden M."/>
            <person name="Courvalin P."/>
            <person name="Perichon B."/>
            <person name="Grillot-Courvalin C."/>
            <person name="Clermont D."/>
            <person name="Rocha E."/>
            <person name="Yoon E.-J."/>
            <person name="Nemec A."/>
            <person name="Walker B."/>
            <person name="Young S.K."/>
            <person name="Zeng Q."/>
            <person name="Gargeya S."/>
            <person name="Fitzgerald M."/>
            <person name="Haas B."/>
            <person name="Abouelleil A."/>
            <person name="Alvarado L."/>
            <person name="Arachchi H.M."/>
            <person name="Berlin A.M."/>
            <person name="Chapman S.B."/>
            <person name="Dewar J."/>
            <person name="Goldberg J."/>
            <person name="Griggs A."/>
            <person name="Gujja S."/>
            <person name="Hansen M."/>
            <person name="Howarth C."/>
            <person name="Imamovic A."/>
            <person name="Larimer J."/>
            <person name="McCowan C."/>
            <person name="Murphy C."/>
            <person name="Neiman D."/>
            <person name="Pearson M."/>
            <person name="Priest M."/>
            <person name="Roberts A."/>
            <person name="Saif S."/>
            <person name="Shea T."/>
            <person name="Sisk P."/>
            <person name="Sykes S."/>
            <person name="Wortman J."/>
            <person name="Nusbaum C."/>
            <person name="Birren B."/>
        </authorList>
    </citation>
    <scope>NUCLEOTIDE SEQUENCE [LARGE SCALE GENOMIC DNA]</scope>
    <source>
        <strain evidence="8 9">CIP 107464</strain>
    </source>
</reference>
<dbReference type="OrthoDB" id="9788453at2"/>
<dbReference type="GO" id="GO:0022857">
    <property type="term" value="F:transmembrane transporter activity"/>
    <property type="evidence" value="ECO:0007669"/>
    <property type="project" value="InterPro"/>
</dbReference>
<dbReference type="GO" id="GO:0005886">
    <property type="term" value="C:plasma membrane"/>
    <property type="evidence" value="ECO:0007669"/>
    <property type="project" value="UniProtKB-SubCell"/>
</dbReference>
<dbReference type="Gene3D" id="1.20.1250.20">
    <property type="entry name" value="MFS general substrate transporter like domains"/>
    <property type="match status" value="1"/>
</dbReference>
<dbReference type="SUPFAM" id="SSF103473">
    <property type="entry name" value="MFS general substrate transporter"/>
    <property type="match status" value="1"/>
</dbReference>
<feature type="transmembrane region" description="Helical" evidence="6">
    <location>
        <begin position="329"/>
        <end position="349"/>
    </location>
</feature>
<dbReference type="AlphaFoldDB" id="N8ZJJ1"/>
<accession>N8ZJJ1</accession>
<dbReference type="InterPro" id="IPR050189">
    <property type="entry name" value="MFS_Efflux_Transporters"/>
</dbReference>
<dbReference type="RefSeq" id="WP_004870245.1">
    <property type="nucleotide sequence ID" value="NZ_ASYY01000069.1"/>
</dbReference>
<dbReference type="EMBL" id="APPN01000083">
    <property type="protein sequence ID" value="ENV31913.1"/>
    <property type="molecule type" value="Genomic_DNA"/>
</dbReference>
<comment type="caution">
    <text evidence="8">The sequence shown here is derived from an EMBL/GenBank/DDBJ whole genome shotgun (WGS) entry which is preliminary data.</text>
</comment>
<keyword evidence="2" id="KW-1003">Cell membrane</keyword>
<evidence type="ECO:0000259" key="7">
    <source>
        <dbReference type="PROSITE" id="PS50850"/>
    </source>
</evidence>
<feature type="transmembrane region" description="Helical" evidence="6">
    <location>
        <begin position="265"/>
        <end position="285"/>
    </location>
</feature>
<keyword evidence="3 6" id="KW-0812">Transmembrane</keyword>
<dbReference type="PANTHER" id="PTHR43124:SF8">
    <property type="entry name" value="INNER MEMBRANE TRANSPORT PROTEIN YDHP"/>
    <property type="match status" value="1"/>
</dbReference>
<feature type="transmembrane region" description="Helical" evidence="6">
    <location>
        <begin position="291"/>
        <end position="308"/>
    </location>
</feature>
<dbReference type="STRING" id="202952.GCA_000747725_01646"/>
<dbReference type="HOGENOM" id="CLU_001265_61_2_6"/>